<dbReference type="InterPro" id="IPR043129">
    <property type="entry name" value="ATPase_NBD"/>
</dbReference>
<keyword evidence="1" id="KW-0472">Membrane</keyword>
<organism evidence="3 4">
    <name type="scientific">Allosphingosinicella flava</name>
    <dbReference type="NCBI Taxonomy" id="2771430"/>
    <lineage>
        <taxon>Bacteria</taxon>
        <taxon>Pseudomonadati</taxon>
        <taxon>Pseudomonadota</taxon>
        <taxon>Alphaproteobacteria</taxon>
        <taxon>Sphingomonadales</taxon>
        <taxon>Sphingomonadaceae</taxon>
        <taxon>Allosphingosinicella</taxon>
    </lineage>
</organism>
<keyword evidence="1" id="KW-0812">Transmembrane</keyword>
<dbReference type="KEGG" id="sflv:IC614_06335"/>
<dbReference type="PIRSF" id="PIRSF015761">
    <property type="entry name" value="Protein_L"/>
    <property type="match status" value="1"/>
</dbReference>
<gene>
    <name evidence="3" type="ORF">IC614_06335</name>
</gene>
<dbReference type="GO" id="GO:0009276">
    <property type="term" value="C:Gram-negative-bacterium-type cell wall"/>
    <property type="evidence" value="ECO:0007669"/>
    <property type="project" value="InterPro"/>
</dbReference>
<feature type="domain" description="GspL cytoplasmic actin-ATPase-like" evidence="2">
    <location>
        <begin position="44"/>
        <end position="160"/>
    </location>
</feature>
<name>A0A7T2GHJ7_9SPHN</name>
<dbReference type="AlphaFoldDB" id="A0A7T2GHJ7"/>
<keyword evidence="1" id="KW-1133">Transmembrane helix</keyword>
<dbReference type="NCBIfam" id="TIGR01709">
    <property type="entry name" value="typeII_sec_gspL"/>
    <property type="match status" value="1"/>
</dbReference>
<accession>A0A7T2GHJ7</accession>
<evidence type="ECO:0000313" key="3">
    <source>
        <dbReference type="EMBL" id="QPQ53997.1"/>
    </source>
</evidence>
<dbReference type="RefSeq" id="WP_200970529.1">
    <property type="nucleotide sequence ID" value="NZ_CP065592.1"/>
</dbReference>
<dbReference type="GO" id="GO:0005886">
    <property type="term" value="C:plasma membrane"/>
    <property type="evidence" value="ECO:0007669"/>
    <property type="project" value="UniProtKB-SubCell"/>
</dbReference>
<sequence>MSAALLIFLSRGGFAGWMQLADGAVVARGERLEGLPVVSGRTLPITVVVPGDEVSLHWAEFPEGLSEPQAQAAGRIMAADLAAQPVADLHVAVGPEGGNGVRCIALVSALQVAGWIARLADQGIDPDRIVPEPLLLLPPEEGLIRFDKEGLALYRGPADAFSVEAELAALMAPAVDVQTIDAERFEADLPAALDALPVNLRQGPFAKRRAWKIDWKRVRRMAVLGVVILFLGVAIQFALILRYTFAADAAEQERAALAEQVTPGGGPDQLDARLRALGGGARLTPLAGILFDAIRNTPNVQLSALGFDENGLRATILADAPGSIAAVQQQIASRGFAAEAGAIRPQGNRSVAELTMRPR</sequence>
<evidence type="ECO:0000259" key="2">
    <source>
        <dbReference type="Pfam" id="PF05134"/>
    </source>
</evidence>
<dbReference type="SUPFAM" id="SSF53067">
    <property type="entry name" value="Actin-like ATPase domain"/>
    <property type="match status" value="1"/>
</dbReference>
<feature type="transmembrane region" description="Helical" evidence="1">
    <location>
        <begin position="222"/>
        <end position="245"/>
    </location>
</feature>
<dbReference type="InterPro" id="IPR024230">
    <property type="entry name" value="GspL_cyto_dom"/>
</dbReference>
<dbReference type="EMBL" id="CP065592">
    <property type="protein sequence ID" value="QPQ53997.1"/>
    <property type="molecule type" value="Genomic_DNA"/>
</dbReference>
<reference evidence="3 4" key="1">
    <citation type="submission" date="2020-11" db="EMBL/GenBank/DDBJ databases">
        <title>Genome seq and assembly of Sphingosinicella sp.</title>
        <authorList>
            <person name="Chhetri G."/>
        </authorList>
    </citation>
    <scope>NUCLEOTIDE SEQUENCE [LARGE SCALE GENOMIC DNA]</scope>
    <source>
        <strain evidence="3 4">UDD2</strain>
    </source>
</reference>
<dbReference type="GO" id="GO:0015628">
    <property type="term" value="P:protein secretion by the type II secretion system"/>
    <property type="evidence" value="ECO:0007669"/>
    <property type="project" value="InterPro"/>
</dbReference>
<keyword evidence="4" id="KW-1185">Reference proteome</keyword>
<dbReference type="InterPro" id="IPR007812">
    <property type="entry name" value="T2SS_protein-GspL"/>
</dbReference>
<dbReference type="Gene3D" id="3.30.420.380">
    <property type="match status" value="1"/>
</dbReference>
<evidence type="ECO:0000313" key="4">
    <source>
        <dbReference type="Proteomes" id="UP000594873"/>
    </source>
</evidence>
<dbReference type="Pfam" id="PF05134">
    <property type="entry name" value="T2SSL"/>
    <property type="match status" value="1"/>
</dbReference>
<dbReference type="Proteomes" id="UP000594873">
    <property type="component" value="Chromosome"/>
</dbReference>
<dbReference type="GO" id="GO:0015627">
    <property type="term" value="C:type II protein secretion system complex"/>
    <property type="evidence" value="ECO:0007669"/>
    <property type="project" value="InterPro"/>
</dbReference>
<protein>
    <submittedName>
        <fullName evidence="3">General secretion pathway protein GspL</fullName>
    </submittedName>
</protein>
<evidence type="ECO:0000256" key="1">
    <source>
        <dbReference type="SAM" id="Phobius"/>
    </source>
</evidence>
<proteinExistence type="predicted"/>